<proteinExistence type="predicted"/>
<evidence type="ECO:0000313" key="2">
    <source>
        <dbReference type="Proteomes" id="UP000013827"/>
    </source>
</evidence>
<dbReference type="PaxDb" id="2903-EOD34221"/>
<dbReference type="HOGENOM" id="CLU_1565808_0_0_1"/>
<accession>A0A0D3KEN6</accession>
<name>A0A0D3KEN6_EMIH1</name>
<dbReference type="GeneID" id="17279492"/>
<keyword evidence="2" id="KW-1185">Reference proteome</keyword>
<reference evidence="2" key="1">
    <citation type="journal article" date="2013" name="Nature">
        <title>Pan genome of the phytoplankton Emiliania underpins its global distribution.</title>
        <authorList>
            <person name="Read B.A."/>
            <person name="Kegel J."/>
            <person name="Klute M.J."/>
            <person name="Kuo A."/>
            <person name="Lefebvre S.C."/>
            <person name="Maumus F."/>
            <person name="Mayer C."/>
            <person name="Miller J."/>
            <person name="Monier A."/>
            <person name="Salamov A."/>
            <person name="Young J."/>
            <person name="Aguilar M."/>
            <person name="Claverie J.M."/>
            <person name="Frickenhaus S."/>
            <person name="Gonzalez K."/>
            <person name="Herman E.K."/>
            <person name="Lin Y.C."/>
            <person name="Napier J."/>
            <person name="Ogata H."/>
            <person name="Sarno A.F."/>
            <person name="Shmutz J."/>
            <person name="Schroeder D."/>
            <person name="de Vargas C."/>
            <person name="Verret F."/>
            <person name="von Dassow P."/>
            <person name="Valentin K."/>
            <person name="Van de Peer Y."/>
            <person name="Wheeler G."/>
            <person name="Dacks J.B."/>
            <person name="Delwiche C.F."/>
            <person name="Dyhrman S.T."/>
            <person name="Glockner G."/>
            <person name="John U."/>
            <person name="Richards T."/>
            <person name="Worden A.Z."/>
            <person name="Zhang X."/>
            <person name="Grigoriev I.V."/>
            <person name="Allen A.E."/>
            <person name="Bidle K."/>
            <person name="Borodovsky M."/>
            <person name="Bowler C."/>
            <person name="Brownlee C."/>
            <person name="Cock J.M."/>
            <person name="Elias M."/>
            <person name="Gladyshev V.N."/>
            <person name="Groth M."/>
            <person name="Guda C."/>
            <person name="Hadaegh A."/>
            <person name="Iglesias-Rodriguez M.D."/>
            <person name="Jenkins J."/>
            <person name="Jones B.M."/>
            <person name="Lawson T."/>
            <person name="Leese F."/>
            <person name="Lindquist E."/>
            <person name="Lobanov A."/>
            <person name="Lomsadze A."/>
            <person name="Malik S.B."/>
            <person name="Marsh M.E."/>
            <person name="Mackinder L."/>
            <person name="Mock T."/>
            <person name="Mueller-Roeber B."/>
            <person name="Pagarete A."/>
            <person name="Parker M."/>
            <person name="Probert I."/>
            <person name="Quesneville H."/>
            <person name="Raines C."/>
            <person name="Rensing S.A."/>
            <person name="Riano-Pachon D.M."/>
            <person name="Richier S."/>
            <person name="Rokitta S."/>
            <person name="Shiraiwa Y."/>
            <person name="Soanes D.M."/>
            <person name="van der Giezen M."/>
            <person name="Wahlund T.M."/>
            <person name="Williams B."/>
            <person name="Wilson W."/>
            <person name="Wolfe G."/>
            <person name="Wurch L.L."/>
        </authorList>
    </citation>
    <scope>NUCLEOTIDE SEQUENCE</scope>
</reference>
<reference evidence="1" key="2">
    <citation type="submission" date="2024-10" db="UniProtKB">
        <authorList>
            <consortium name="EnsemblProtists"/>
        </authorList>
    </citation>
    <scope>IDENTIFICATION</scope>
</reference>
<dbReference type="KEGG" id="ehx:EMIHUDRAFT_201887"/>
<dbReference type="Proteomes" id="UP000013827">
    <property type="component" value="Unassembled WGS sequence"/>
</dbReference>
<sequence length="171" mass="18640">MGLAPGGMRRRFKAHLLQVRASKTTPLLLKYLEDSEGRTGALFVPANPRAYVGLREVEAWKAPEQVRPPPIAAAEPAALDGGGEVGGAVAAADARGGLELHLDPRRTMDGYSGTGYRGVFEDYWPSGYKRERPFTVMYDGSYVGRYATVLRAAVQFARLEKGMPLLDMARV</sequence>
<dbReference type="RefSeq" id="XP_005786650.1">
    <property type="nucleotide sequence ID" value="XM_005786593.1"/>
</dbReference>
<dbReference type="EnsemblProtists" id="EOD34221">
    <property type="protein sequence ID" value="EOD34221"/>
    <property type="gene ID" value="EMIHUDRAFT_201887"/>
</dbReference>
<dbReference type="AlphaFoldDB" id="A0A0D3KEN6"/>
<protein>
    <submittedName>
        <fullName evidence="1">Uncharacterized protein</fullName>
    </submittedName>
</protein>
<evidence type="ECO:0000313" key="1">
    <source>
        <dbReference type="EnsemblProtists" id="EOD34221"/>
    </source>
</evidence>
<organism evidence="1 2">
    <name type="scientific">Emiliania huxleyi (strain CCMP1516)</name>
    <dbReference type="NCBI Taxonomy" id="280463"/>
    <lineage>
        <taxon>Eukaryota</taxon>
        <taxon>Haptista</taxon>
        <taxon>Haptophyta</taxon>
        <taxon>Prymnesiophyceae</taxon>
        <taxon>Isochrysidales</taxon>
        <taxon>Noelaerhabdaceae</taxon>
        <taxon>Emiliania</taxon>
    </lineage>
</organism>